<dbReference type="OrthoDB" id="3512640at2759"/>
<proteinExistence type="predicted"/>
<keyword evidence="2" id="KW-1185">Reference proteome</keyword>
<gene>
    <name evidence="1" type="ORF">CROQUDRAFT_651320</name>
</gene>
<dbReference type="Proteomes" id="UP000886653">
    <property type="component" value="Unassembled WGS sequence"/>
</dbReference>
<accession>A0A9P6NTR1</accession>
<organism evidence="1 2">
    <name type="scientific">Cronartium quercuum f. sp. fusiforme G11</name>
    <dbReference type="NCBI Taxonomy" id="708437"/>
    <lineage>
        <taxon>Eukaryota</taxon>
        <taxon>Fungi</taxon>
        <taxon>Dikarya</taxon>
        <taxon>Basidiomycota</taxon>
        <taxon>Pucciniomycotina</taxon>
        <taxon>Pucciniomycetes</taxon>
        <taxon>Pucciniales</taxon>
        <taxon>Coleosporiaceae</taxon>
        <taxon>Cronartium</taxon>
    </lineage>
</organism>
<reference evidence="1" key="1">
    <citation type="submission" date="2013-11" db="EMBL/GenBank/DDBJ databases">
        <title>Genome sequence of the fusiform rust pathogen reveals effectors for host alternation and coevolution with pine.</title>
        <authorList>
            <consortium name="DOE Joint Genome Institute"/>
            <person name="Smith K."/>
            <person name="Pendleton A."/>
            <person name="Kubisiak T."/>
            <person name="Anderson C."/>
            <person name="Salamov A."/>
            <person name="Aerts A."/>
            <person name="Riley R."/>
            <person name="Clum A."/>
            <person name="Lindquist E."/>
            <person name="Ence D."/>
            <person name="Campbell M."/>
            <person name="Kronenberg Z."/>
            <person name="Feau N."/>
            <person name="Dhillon B."/>
            <person name="Hamelin R."/>
            <person name="Burleigh J."/>
            <person name="Smith J."/>
            <person name="Yandell M."/>
            <person name="Nelson C."/>
            <person name="Grigoriev I."/>
            <person name="Davis J."/>
        </authorList>
    </citation>
    <scope>NUCLEOTIDE SEQUENCE</scope>
    <source>
        <strain evidence="1">G11</strain>
    </source>
</reference>
<feature type="non-terminal residue" evidence="1">
    <location>
        <position position="1"/>
    </location>
</feature>
<comment type="caution">
    <text evidence="1">The sequence shown here is derived from an EMBL/GenBank/DDBJ whole genome shotgun (WGS) entry which is preliminary data.</text>
</comment>
<dbReference type="EMBL" id="MU167213">
    <property type="protein sequence ID" value="KAG0151467.1"/>
    <property type="molecule type" value="Genomic_DNA"/>
</dbReference>
<protein>
    <submittedName>
        <fullName evidence="1">Uncharacterized protein</fullName>
    </submittedName>
</protein>
<dbReference type="AlphaFoldDB" id="A0A9P6NTR1"/>
<evidence type="ECO:0000313" key="1">
    <source>
        <dbReference type="EMBL" id="KAG0151467.1"/>
    </source>
</evidence>
<sequence length="145" mass="16009">GGQILILESKESINAKATEREGARLADQTIIDEEPDEDEEILNKSTKKRKTTEMRIINDNVAIKRVNNYGFMKLTQSIDLLDELEGLLNHKFHSVPHFKPFGKAIGPDISVSTTFTLKPPTDLLKVAHKLGKVCDGTSPSASPLV</sequence>
<evidence type="ECO:0000313" key="2">
    <source>
        <dbReference type="Proteomes" id="UP000886653"/>
    </source>
</evidence>
<name>A0A9P6NTR1_9BASI</name>